<evidence type="ECO:0000259" key="5">
    <source>
        <dbReference type="Pfam" id="PF00881"/>
    </source>
</evidence>
<reference evidence="7" key="1">
    <citation type="journal article" date="2019" name="Int. J. Syst. Evol. Microbiol.">
        <title>The Global Catalogue of Microorganisms (GCM) 10K type strain sequencing project: providing services to taxonomists for standard genome sequencing and annotation.</title>
        <authorList>
            <consortium name="The Broad Institute Genomics Platform"/>
            <consortium name="The Broad Institute Genome Sequencing Center for Infectious Disease"/>
            <person name="Wu L."/>
            <person name="Ma J."/>
        </authorList>
    </citation>
    <scope>NUCLEOTIDE SEQUENCE [LARGE SCALE GENOMIC DNA]</scope>
    <source>
        <strain evidence="7">ICMP 6774ER</strain>
    </source>
</reference>
<dbReference type="NCBIfam" id="NF047509">
    <property type="entry name" value="Rv3131_FMN_oxido"/>
    <property type="match status" value="1"/>
</dbReference>
<evidence type="ECO:0000313" key="7">
    <source>
        <dbReference type="Proteomes" id="UP001597368"/>
    </source>
</evidence>
<feature type="domain" description="Nitroreductase" evidence="5">
    <location>
        <begin position="112"/>
        <end position="275"/>
    </location>
</feature>
<comment type="caution">
    <text evidence="6">The sequence shown here is derived from an EMBL/GenBank/DDBJ whole genome shotgun (WGS) entry which is preliminary data.</text>
</comment>
<sequence>MRSEAIHAALKAATWAPSVHNSQPWTFAVAGEEICVRADADRKLRVGDHAGREMLIGCGAALFNIRTVLRDRGWAPVTRILPDPDRPNLLATVRPGEAVTPDETTRLLSGEIERRRTHRAGFTTLPVPDKLIEALVRQAAAENVKLVPAGDEAALRMLAAVTQAAQGARPQDPEVRRWARPPDSPRKDGVPADSYPREPADTGFPQRDYAWGTETDQSMAATGVVAIMTTRGDSREEWIATGQALQRVLLYACAYGVSAAFHTQALELPHLREFLREELCSGAYPQMIMRLGFTFDVSRSVRRVRRPLSEVLD</sequence>
<proteinExistence type="predicted"/>
<feature type="compositionally biased region" description="Basic and acidic residues" evidence="4">
    <location>
        <begin position="183"/>
        <end position="200"/>
    </location>
</feature>
<evidence type="ECO:0000313" key="6">
    <source>
        <dbReference type="EMBL" id="MFD1936725.1"/>
    </source>
</evidence>
<evidence type="ECO:0000256" key="2">
    <source>
        <dbReference type="ARBA" id="ARBA00022643"/>
    </source>
</evidence>
<dbReference type="Proteomes" id="UP001597368">
    <property type="component" value="Unassembled WGS sequence"/>
</dbReference>
<dbReference type="InterPro" id="IPR029479">
    <property type="entry name" value="Nitroreductase"/>
</dbReference>
<dbReference type="InterPro" id="IPR050627">
    <property type="entry name" value="Nitroreductase/BluB"/>
</dbReference>
<dbReference type="Gene3D" id="3.40.109.10">
    <property type="entry name" value="NADH Oxidase"/>
    <property type="match status" value="2"/>
</dbReference>
<feature type="region of interest" description="Disordered" evidence="4">
    <location>
        <begin position="165"/>
        <end position="209"/>
    </location>
</feature>
<dbReference type="PANTHER" id="PTHR23026:SF90">
    <property type="entry name" value="IODOTYROSINE DEIODINASE 1"/>
    <property type="match status" value="1"/>
</dbReference>
<dbReference type="InterPro" id="IPR000415">
    <property type="entry name" value="Nitroreductase-like"/>
</dbReference>
<evidence type="ECO:0000256" key="4">
    <source>
        <dbReference type="SAM" id="MobiDB-lite"/>
    </source>
</evidence>
<keyword evidence="3" id="KW-0560">Oxidoreductase</keyword>
<evidence type="ECO:0000256" key="3">
    <source>
        <dbReference type="ARBA" id="ARBA00023002"/>
    </source>
</evidence>
<dbReference type="RefSeq" id="WP_379577263.1">
    <property type="nucleotide sequence ID" value="NZ_JBHUFV010000051.1"/>
</dbReference>
<dbReference type="SUPFAM" id="SSF55469">
    <property type="entry name" value="FMN-dependent nitroreductase-like"/>
    <property type="match status" value="2"/>
</dbReference>
<protein>
    <submittedName>
        <fullName evidence="6">Acg family FMN-binding oxidoreductase</fullName>
    </submittedName>
</protein>
<organism evidence="6 7">
    <name type="scientific">Nonomuraea mangrovi</name>
    <dbReference type="NCBI Taxonomy" id="2316207"/>
    <lineage>
        <taxon>Bacteria</taxon>
        <taxon>Bacillati</taxon>
        <taxon>Actinomycetota</taxon>
        <taxon>Actinomycetes</taxon>
        <taxon>Streptosporangiales</taxon>
        <taxon>Streptosporangiaceae</taxon>
        <taxon>Nonomuraea</taxon>
    </lineage>
</organism>
<keyword evidence="2" id="KW-0288">FMN</keyword>
<accession>A0ABW4T469</accession>
<gene>
    <name evidence="6" type="ORF">ACFSKW_35170</name>
</gene>
<dbReference type="Pfam" id="PF00881">
    <property type="entry name" value="Nitroreductase"/>
    <property type="match status" value="1"/>
</dbReference>
<keyword evidence="7" id="KW-1185">Reference proteome</keyword>
<keyword evidence="1" id="KW-0285">Flavoprotein</keyword>
<dbReference type="PANTHER" id="PTHR23026">
    <property type="entry name" value="NADPH NITROREDUCTASE"/>
    <property type="match status" value="1"/>
</dbReference>
<dbReference type="EMBL" id="JBHUFV010000051">
    <property type="protein sequence ID" value="MFD1936725.1"/>
    <property type="molecule type" value="Genomic_DNA"/>
</dbReference>
<name>A0ABW4T469_9ACTN</name>
<evidence type="ECO:0000256" key="1">
    <source>
        <dbReference type="ARBA" id="ARBA00022630"/>
    </source>
</evidence>